<dbReference type="InterPro" id="IPR026022">
    <property type="entry name" value="PhoU_dom"/>
</dbReference>
<evidence type="ECO:0000259" key="1">
    <source>
        <dbReference type="Pfam" id="PF01895"/>
    </source>
</evidence>
<feature type="domain" description="PhoU" evidence="1">
    <location>
        <begin position="3"/>
        <end position="80"/>
    </location>
</feature>
<proteinExistence type="predicted"/>
<dbReference type="SUPFAM" id="SSF109755">
    <property type="entry name" value="PhoU-like"/>
    <property type="match status" value="1"/>
</dbReference>
<accession>X1KS24</accession>
<dbReference type="InterPro" id="IPR038078">
    <property type="entry name" value="PhoU-like_sf"/>
</dbReference>
<comment type="caution">
    <text evidence="2">The sequence shown here is derived from an EMBL/GenBank/DDBJ whole genome shotgun (WGS) entry which is preliminary data.</text>
</comment>
<feature type="non-terminal residue" evidence="2">
    <location>
        <position position="1"/>
    </location>
</feature>
<name>X1KS24_9ZZZZ</name>
<reference evidence="2" key="1">
    <citation type="journal article" date="2014" name="Front. Microbiol.">
        <title>High frequency of phylogenetically diverse reductive dehalogenase-homologous genes in deep subseafloor sedimentary metagenomes.</title>
        <authorList>
            <person name="Kawai M."/>
            <person name="Futagami T."/>
            <person name="Toyoda A."/>
            <person name="Takaki Y."/>
            <person name="Nishi S."/>
            <person name="Hori S."/>
            <person name="Arai W."/>
            <person name="Tsubouchi T."/>
            <person name="Morono Y."/>
            <person name="Uchiyama I."/>
            <person name="Ito T."/>
            <person name="Fujiyama A."/>
            <person name="Inagaki F."/>
            <person name="Takami H."/>
        </authorList>
    </citation>
    <scope>NUCLEOTIDE SEQUENCE</scope>
    <source>
        <strain evidence="2">Expedition CK06-06</strain>
    </source>
</reference>
<evidence type="ECO:0000313" key="2">
    <source>
        <dbReference type="EMBL" id="GAI09473.1"/>
    </source>
</evidence>
<dbReference type="Pfam" id="PF01895">
    <property type="entry name" value="PhoU"/>
    <property type="match status" value="1"/>
</dbReference>
<sequence>IYNNLRSAIGAFALQDQRMAQKVIDQKEYIDSLEIKLRKSHINRLNIGVELSQKTSGVHLDLINILKRINDHSFSIAQAVTGKL</sequence>
<organism evidence="2">
    <name type="scientific">marine sediment metagenome</name>
    <dbReference type="NCBI Taxonomy" id="412755"/>
    <lineage>
        <taxon>unclassified sequences</taxon>
        <taxon>metagenomes</taxon>
        <taxon>ecological metagenomes</taxon>
    </lineage>
</organism>
<dbReference type="Gene3D" id="1.20.58.220">
    <property type="entry name" value="Phosphate transport system protein phou homolog 2, domain 2"/>
    <property type="match status" value="1"/>
</dbReference>
<dbReference type="EMBL" id="BARV01004965">
    <property type="protein sequence ID" value="GAI09473.1"/>
    <property type="molecule type" value="Genomic_DNA"/>
</dbReference>
<dbReference type="AlphaFoldDB" id="X1KS24"/>
<protein>
    <recommendedName>
        <fullName evidence="1">PhoU domain-containing protein</fullName>
    </recommendedName>
</protein>
<gene>
    <name evidence="2" type="ORF">S06H3_10629</name>
</gene>